<evidence type="ECO:0000256" key="1">
    <source>
        <dbReference type="SAM" id="MobiDB-lite"/>
    </source>
</evidence>
<feature type="compositionally biased region" description="Polar residues" evidence="1">
    <location>
        <begin position="1"/>
        <end position="10"/>
    </location>
</feature>
<protein>
    <submittedName>
        <fullName evidence="2">Uncharacterized protein</fullName>
    </submittedName>
</protein>
<name>A0A6J8EBN9_MYTCO</name>
<proteinExistence type="predicted"/>
<dbReference type="AlphaFoldDB" id="A0A6J8EBN9"/>
<evidence type="ECO:0000313" key="3">
    <source>
        <dbReference type="Proteomes" id="UP000507470"/>
    </source>
</evidence>
<dbReference type="Proteomes" id="UP000507470">
    <property type="component" value="Unassembled WGS sequence"/>
</dbReference>
<sequence>MDTSNVTSGYEDSKIQKNQAEDKGETITSNKRRNSRSPSLTDEPFIKKIKTDCDKSETAEESNEENITQPVKRRKEAVKLPKLYRLLHEDEDVNEELTARSLDATIDVATHVATGSQKGSYSMYISTCASLANAEKFRNLKLKSGRKWGMKHIAEIDVGSLPDDVEIIDLRTRMLRRKYEISDIEINEKFHKYARSHQEVLLVDTVPKECWKLLEFDGDIPSSDSDYN</sequence>
<organism evidence="2 3">
    <name type="scientific">Mytilus coruscus</name>
    <name type="common">Sea mussel</name>
    <dbReference type="NCBI Taxonomy" id="42192"/>
    <lineage>
        <taxon>Eukaryota</taxon>
        <taxon>Metazoa</taxon>
        <taxon>Spiralia</taxon>
        <taxon>Lophotrochozoa</taxon>
        <taxon>Mollusca</taxon>
        <taxon>Bivalvia</taxon>
        <taxon>Autobranchia</taxon>
        <taxon>Pteriomorphia</taxon>
        <taxon>Mytilida</taxon>
        <taxon>Mytiloidea</taxon>
        <taxon>Mytilidae</taxon>
        <taxon>Mytilinae</taxon>
        <taxon>Mytilus</taxon>
    </lineage>
</organism>
<feature type="compositionally biased region" description="Basic and acidic residues" evidence="1">
    <location>
        <begin position="11"/>
        <end position="25"/>
    </location>
</feature>
<reference evidence="2 3" key="1">
    <citation type="submission" date="2020-06" db="EMBL/GenBank/DDBJ databases">
        <authorList>
            <person name="Li R."/>
            <person name="Bekaert M."/>
        </authorList>
    </citation>
    <scope>NUCLEOTIDE SEQUENCE [LARGE SCALE GENOMIC DNA]</scope>
    <source>
        <strain evidence="3">wild</strain>
    </source>
</reference>
<dbReference type="OrthoDB" id="6143207at2759"/>
<evidence type="ECO:0000313" key="2">
    <source>
        <dbReference type="EMBL" id="CAC5417383.1"/>
    </source>
</evidence>
<accession>A0A6J8EBN9</accession>
<feature type="compositionally biased region" description="Basic and acidic residues" evidence="1">
    <location>
        <begin position="44"/>
        <end position="58"/>
    </location>
</feature>
<keyword evidence="3" id="KW-1185">Reference proteome</keyword>
<gene>
    <name evidence="2" type="ORF">MCOR_49889</name>
</gene>
<dbReference type="EMBL" id="CACVKT020008738">
    <property type="protein sequence ID" value="CAC5417383.1"/>
    <property type="molecule type" value="Genomic_DNA"/>
</dbReference>
<feature type="region of interest" description="Disordered" evidence="1">
    <location>
        <begin position="1"/>
        <end position="70"/>
    </location>
</feature>